<feature type="region of interest" description="Disordered" evidence="3">
    <location>
        <begin position="348"/>
        <end position="398"/>
    </location>
</feature>
<accession>A0AAQ3WET5</accession>
<protein>
    <recommendedName>
        <fullName evidence="4">ARMC9 CTLH-like domain-containing protein</fullName>
    </recommendedName>
</protein>
<dbReference type="InterPro" id="IPR056327">
    <property type="entry name" value="ARMC9_CTLH-like_dom"/>
</dbReference>
<name>A0AAQ3WET5_PASNO</name>
<feature type="compositionally biased region" description="Polar residues" evidence="3">
    <location>
        <begin position="362"/>
        <end position="379"/>
    </location>
</feature>
<keyword evidence="2" id="KW-0175">Coiled coil</keyword>
<evidence type="ECO:0000313" key="6">
    <source>
        <dbReference type="Proteomes" id="UP001341281"/>
    </source>
</evidence>
<evidence type="ECO:0000256" key="1">
    <source>
        <dbReference type="PROSITE-ProRule" id="PRU00221"/>
    </source>
</evidence>
<dbReference type="PROSITE" id="PS50294">
    <property type="entry name" value="WD_REPEATS_REGION"/>
    <property type="match status" value="2"/>
</dbReference>
<dbReference type="InterPro" id="IPR036322">
    <property type="entry name" value="WD40_repeat_dom_sf"/>
</dbReference>
<dbReference type="PANTHER" id="PTHR47198">
    <property type="entry name" value="OS05G0299300 PROTEIN"/>
    <property type="match status" value="1"/>
</dbReference>
<dbReference type="Proteomes" id="UP001341281">
    <property type="component" value="Chromosome 02"/>
</dbReference>
<dbReference type="SMART" id="SM00320">
    <property type="entry name" value="WD40"/>
    <property type="match status" value="5"/>
</dbReference>
<keyword evidence="6" id="KW-1185">Reference proteome</keyword>
<evidence type="ECO:0000259" key="4">
    <source>
        <dbReference type="Pfam" id="PF23138"/>
    </source>
</evidence>
<gene>
    <name evidence="5" type="ORF">U9M48_009439</name>
</gene>
<dbReference type="SUPFAM" id="SSF50978">
    <property type="entry name" value="WD40 repeat-like"/>
    <property type="match status" value="1"/>
</dbReference>
<dbReference type="EMBL" id="CP144746">
    <property type="protein sequence ID" value="WVZ59271.1"/>
    <property type="molecule type" value="Genomic_DNA"/>
</dbReference>
<dbReference type="Pfam" id="PF23138">
    <property type="entry name" value="CTLH_Armc9"/>
    <property type="match status" value="1"/>
</dbReference>
<reference evidence="5 6" key="1">
    <citation type="submission" date="2024-02" db="EMBL/GenBank/DDBJ databases">
        <title>High-quality chromosome-scale genome assembly of Pensacola bahiagrass (Paspalum notatum Flugge var. saurae).</title>
        <authorList>
            <person name="Vega J.M."/>
            <person name="Podio M."/>
            <person name="Orjuela J."/>
            <person name="Siena L.A."/>
            <person name="Pessino S.C."/>
            <person name="Combes M.C."/>
            <person name="Mariac C."/>
            <person name="Albertini E."/>
            <person name="Pupilli F."/>
            <person name="Ortiz J.P.A."/>
            <person name="Leblanc O."/>
        </authorList>
    </citation>
    <scope>NUCLEOTIDE SEQUENCE [LARGE SCALE GENOMIC DNA]</scope>
    <source>
        <strain evidence="5">R1</strain>
        <tissue evidence="5">Leaf</tissue>
    </source>
</reference>
<dbReference type="InterPro" id="IPR015943">
    <property type="entry name" value="WD40/YVTN_repeat-like_dom_sf"/>
</dbReference>
<feature type="coiled-coil region" evidence="2">
    <location>
        <begin position="283"/>
        <end position="324"/>
    </location>
</feature>
<feature type="repeat" description="WD" evidence="1">
    <location>
        <begin position="415"/>
        <end position="456"/>
    </location>
</feature>
<feature type="repeat" description="WD" evidence="1">
    <location>
        <begin position="594"/>
        <end position="627"/>
    </location>
</feature>
<dbReference type="PANTHER" id="PTHR47198:SF1">
    <property type="entry name" value="WD REPEAT-CONTAINING PROTEIN 91-LIKE ISOFORM X1"/>
    <property type="match status" value="1"/>
</dbReference>
<feature type="domain" description="ARMC9 CTLH-like" evidence="4">
    <location>
        <begin position="165"/>
        <end position="273"/>
    </location>
</feature>
<evidence type="ECO:0000256" key="3">
    <source>
        <dbReference type="SAM" id="MobiDB-lite"/>
    </source>
</evidence>
<keyword evidence="1" id="KW-0853">WD repeat</keyword>
<dbReference type="Gene3D" id="2.130.10.10">
    <property type="entry name" value="YVTN repeat-like/Quinoprotein amine dehydrogenase"/>
    <property type="match status" value="3"/>
</dbReference>
<proteinExistence type="predicted"/>
<evidence type="ECO:0000313" key="5">
    <source>
        <dbReference type="EMBL" id="WVZ59271.1"/>
    </source>
</evidence>
<dbReference type="Pfam" id="PF00400">
    <property type="entry name" value="WD40"/>
    <property type="match status" value="3"/>
</dbReference>
<evidence type="ECO:0000256" key="2">
    <source>
        <dbReference type="SAM" id="Coils"/>
    </source>
</evidence>
<organism evidence="5 6">
    <name type="scientific">Paspalum notatum var. saurae</name>
    <dbReference type="NCBI Taxonomy" id="547442"/>
    <lineage>
        <taxon>Eukaryota</taxon>
        <taxon>Viridiplantae</taxon>
        <taxon>Streptophyta</taxon>
        <taxon>Embryophyta</taxon>
        <taxon>Tracheophyta</taxon>
        <taxon>Spermatophyta</taxon>
        <taxon>Magnoliopsida</taxon>
        <taxon>Liliopsida</taxon>
        <taxon>Poales</taxon>
        <taxon>Poaceae</taxon>
        <taxon>PACMAD clade</taxon>
        <taxon>Panicoideae</taxon>
        <taxon>Andropogonodae</taxon>
        <taxon>Paspaleae</taxon>
        <taxon>Paspalinae</taxon>
        <taxon>Paspalum</taxon>
    </lineage>
</organism>
<dbReference type="AlphaFoldDB" id="A0AAQ3WET5"/>
<feature type="repeat" description="WD" evidence="1">
    <location>
        <begin position="687"/>
        <end position="721"/>
    </location>
</feature>
<sequence>MVGGNNSIQNEQECRFRPVAPCSITAHVNSSTWARCLVPTLGLHSRNHPLPLLHLHSALSALTVSPIAGCRPRPARLALLPAQHLRPRDGGGAPSSQPVAVELTLDCESAMENIRYAEELVREFLVFRGFTSTLQAYESELSTEIGRNFQVDKIMDLVFSEYVPKYQLDRLVGLFTFFKQCFTSPVDTELFSTLVKLELSVLRYYVINALKSGRQDKVIEFFGESGSYLLKKREDWLAWFAIPYIKSPSLDPQFRVYFSKEWQDTLIYNLTPSIADHQSLMRISSEKNTIKSLKNDIKQLNNKLAELQASLEAKEDEISQLRRNCNSAGYGNNNAVGSSTAGSLLEQGMPESIEESSTSSSMIQGFDSQSSNSMKSSTRGGKVHASSEITNAENEQVLVTEEDFPEVKVDFQETFLGHNSSISQCRFSASGSNIASSSIDGTVRIWTYDSSTSSSKNATIYCGAEVSALSWECRSDRLLLIGTANGGIKAWNADAKRVVCDLSTSREFPSVLDLKCSPVEPVFVSAAASRRHGSTIFERTGFANLTVWHMKTWKPLTVLPLGEDPPAITSICFNHNGKILAASATDGMIHMFGWPAHDSPVSSVLFGPAETSIFSLGSDGKIFEWSLHNQGQILWSRDCSRFCNPDSFNKRMHEISLDSNGKRLLVTSGLVRAPIYQVQGHESGLRTLPHSSSITSVDWHPTLPMYITGSADHSVRVTSIL</sequence>
<dbReference type="InterPro" id="IPR001680">
    <property type="entry name" value="WD40_rpt"/>
</dbReference>
<dbReference type="PROSITE" id="PS50082">
    <property type="entry name" value="WD_REPEATS_2"/>
    <property type="match status" value="3"/>
</dbReference>